<gene>
    <name evidence="2" type="ORF">Ljor_1239</name>
</gene>
<feature type="domain" description="N-acetyltransferase" evidence="1">
    <location>
        <begin position="2"/>
        <end position="153"/>
    </location>
</feature>
<dbReference type="AlphaFoldDB" id="A0A0W0V9V1"/>
<keyword evidence="3" id="KW-1185">Reference proteome</keyword>
<comment type="caution">
    <text evidence="2">The sequence shown here is derived from an EMBL/GenBank/DDBJ whole genome shotgun (WGS) entry which is preliminary data.</text>
</comment>
<dbReference type="InterPro" id="IPR016181">
    <property type="entry name" value="Acyl_CoA_acyltransferase"/>
</dbReference>
<sequence length="332" mass="37663">MIQIEKITGELVKALCQKITAELPEYFGLPEANEHYAIGVTKHINFAAKKNDNYIGLISIDFPYPNNANIYWMAVRRDFHRQGVGKQLIDEACHFAITQGAKTITVETLSPSESEENYLKTYLFYQSVGFKALFDLKPAGYEWNMAYMMKQLEPLAINQQAIAIKTLTLSDIPFLVDAFQKANWQKPASLFEKYYQEQQQAERVVWLAYFQDQIAGYVTLKWTSLYKPFAQKQIPEIMDLNVLPSFRKFGIGSTLLTAAEEKAASQHSHVGLGVGLYGGQDGGYGQAQRLYIKRGYIPDGLGVTYDYKPVDPGKMVSLDDDLILWFTKQIDS</sequence>
<dbReference type="SUPFAM" id="SSF55729">
    <property type="entry name" value="Acyl-CoA N-acyltransferases (Nat)"/>
    <property type="match status" value="2"/>
</dbReference>
<dbReference type="GO" id="GO:0016747">
    <property type="term" value="F:acyltransferase activity, transferring groups other than amino-acyl groups"/>
    <property type="evidence" value="ECO:0007669"/>
    <property type="project" value="InterPro"/>
</dbReference>
<feature type="domain" description="N-acetyltransferase" evidence="1">
    <location>
        <begin position="162"/>
        <end position="317"/>
    </location>
</feature>
<dbReference type="Proteomes" id="UP000055035">
    <property type="component" value="Unassembled WGS sequence"/>
</dbReference>
<protein>
    <submittedName>
        <fullName evidence="2">GNAT family acetyltransferase</fullName>
    </submittedName>
</protein>
<evidence type="ECO:0000313" key="2">
    <source>
        <dbReference type="EMBL" id="KTD16933.1"/>
    </source>
</evidence>
<dbReference type="InterPro" id="IPR000182">
    <property type="entry name" value="GNAT_dom"/>
</dbReference>
<dbReference type="Pfam" id="PF00583">
    <property type="entry name" value="Acetyltransf_1"/>
    <property type="match status" value="2"/>
</dbReference>
<accession>A0A0W0V9V1</accession>
<dbReference type="STRING" id="456.Ljor_1239"/>
<dbReference type="OrthoDB" id="9803772at2"/>
<dbReference type="RefSeq" id="WP_058470741.1">
    <property type="nucleotide sequence ID" value="NZ_CAAAIC010000012.1"/>
</dbReference>
<proteinExistence type="predicted"/>
<evidence type="ECO:0000313" key="3">
    <source>
        <dbReference type="Proteomes" id="UP000055035"/>
    </source>
</evidence>
<dbReference type="EMBL" id="LNYJ01000011">
    <property type="protein sequence ID" value="KTD16933.1"/>
    <property type="molecule type" value="Genomic_DNA"/>
</dbReference>
<organism evidence="2 3">
    <name type="scientific">Legionella jordanis</name>
    <dbReference type="NCBI Taxonomy" id="456"/>
    <lineage>
        <taxon>Bacteria</taxon>
        <taxon>Pseudomonadati</taxon>
        <taxon>Pseudomonadota</taxon>
        <taxon>Gammaproteobacteria</taxon>
        <taxon>Legionellales</taxon>
        <taxon>Legionellaceae</taxon>
        <taxon>Legionella</taxon>
    </lineage>
</organism>
<reference evidence="2 3" key="1">
    <citation type="submission" date="2015-11" db="EMBL/GenBank/DDBJ databases">
        <title>Genomic analysis of 38 Legionella species identifies large and diverse effector repertoires.</title>
        <authorList>
            <person name="Burstein D."/>
            <person name="Amaro F."/>
            <person name="Zusman T."/>
            <person name="Lifshitz Z."/>
            <person name="Cohen O."/>
            <person name="Gilbert J.A."/>
            <person name="Pupko T."/>
            <person name="Shuman H.A."/>
            <person name="Segal G."/>
        </authorList>
    </citation>
    <scope>NUCLEOTIDE SEQUENCE [LARGE SCALE GENOMIC DNA]</scope>
    <source>
        <strain evidence="2 3">BL-540</strain>
    </source>
</reference>
<evidence type="ECO:0000259" key="1">
    <source>
        <dbReference type="PROSITE" id="PS51186"/>
    </source>
</evidence>
<name>A0A0W0V9V1_9GAMM</name>
<dbReference type="PANTHER" id="PTHR43617">
    <property type="entry name" value="L-AMINO ACID N-ACETYLTRANSFERASE"/>
    <property type="match status" value="1"/>
</dbReference>
<dbReference type="InterPro" id="IPR050276">
    <property type="entry name" value="MshD_Acetyltransferase"/>
</dbReference>
<keyword evidence="2" id="KW-0808">Transferase</keyword>
<dbReference type="Gene3D" id="3.40.630.30">
    <property type="match status" value="2"/>
</dbReference>
<dbReference type="CDD" id="cd04301">
    <property type="entry name" value="NAT_SF"/>
    <property type="match status" value="2"/>
</dbReference>
<dbReference type="PROSITE" id="PS51186">
    <property type="entry name" value="GNAT"/>
    <property type="match status" value="2"/>
</dbReference>
<dbReference type="PATRIC" id="fig|456.5.peg.1320"/>